<keyword evidence="2" id="KW-0479">Metal-binding</keyword>
<reference evidence="6" key="1">
    <citation type="submission" date="2020-11" db="EMBL/GenBank/DDBJ databases">
        <authorList>
            <person name="Koelle M."/>
            <person name="Horta M.A.C."/>
            <person name="Nowrousian M."/>
            <person name="Ohm R.A."/>
            <person name="Benz P."/>
            <person name="Pilgard A."/>
        </authorList>
    </citation>
    <scope>NUCLEOTIDE SEQUENCE</scope>
    <source>
        <strain evidence="6">FPRL280</strain>
    </source>
</reference>
<organism evidence="6 7">
    <name type="scientific">Rhodonia placenta</name>
    <dbReference type="NCBI Taxonomy" id="104341"/>
    <lineage>
        <taxon>Eukaryota</taxon>
        <taxon>Fungi</taxon>
        <taxon>Dikarya</taxon>
        <taxon>Basidiomycota</taxon>
        <taxon>Agaricomycotina</taxon>
        <taxon>Agaricomycetes</taxon>
        <taxon>Polyporales</taxon>
        <taxon>Adustoporiaceae</taxon>
        <taxon>Rhodonia</taxon>
    </lineage>
</organism>
<comment type="caution">
    <text evidence="6">The sequence shown here is derived from an EMBL/GenBank/DDBJ whole genome shotgun (WGS) entry which is preliminary data.</text>
</comment>
<comment type="similarity">
    <text evidence="4">Belongs to the eukaryotic/archaeal RNase P protein component 4 family.</text>
</comment>
<dbReference type="AlphaFoldDB" id="A0A8H7P539"/>
<dbReference type="Gene3D" id="6.20.50.20">
    <property type="match status" value="1"/>
</dbReference>
<dbReference type="EMBL" id="JADOXO010000053">
    <property type="protein sequence ID" value="KAF9816741.1"/>
    <property type="molecule type" value="Genomic_DNA"/>
</dbReference>
<evidence type="ECO:0000256" key="1">
    <source>
        <dbReference type="ARBA" id="ARBA00022694"/>
    </source>
</evidence>
<evidence type="ECO:0000256" key="5">
    <source>
        <dbReference type="SAM" id="MobiDB-lite"/>
    </source>
</evidence>
<feature type="compositionally biased region" description="Basic residues" evidence="5">
    <location>
        <begin position="202"/>
        <end position="216"/>
    </location>
</feature>
<dbReference type="PANTHER" id="PTHR14742:SF0">
    <property type="entry name" value="RIBONUCLEASE P PROTEIN SUBUNIT P21"/>
    <property type="match status" value="1"/>
</dbReference>
<dbReference type="PANTHER" id="PTHR14742">
    <property type="entry name" value="RIBONUCLEASE P SUBUNIT P21"/>
    <property type="match status" value="1"/>
</dbReference>
<accession>A0A8H7P539</accession>
<gene>
    <name evidence="6" type="ORF">IEO21_03903</name>
</gene>
<evidence type="ECO:0000313" key="6">
    <source>
        <dbReference type="EMBL" id="KAF9816741.1"/>
    </source>
</evidence>
<keyword evidence="3" id="KW-0862">Zinc</keyword>
<evidence type="ECO:0008006" key="8">
    <source>
        <dbReference type="Google" id="ProtNLM"/>
    </source>
</evidence>
<reference evidence="6" key="2">
    <citation type="journal article" name="Front. Microbiol.">
        <title>Degradative Capacity of Two Strains of Rhodonia placenta: From Phenotype to Genotype.</title>
        <authorList>
            <person name="Kolle M."/>
            <person name="Horta M.A.C."/>
            <person name="Nowrousian M."/>
            <person name="Ohm R.A."/>
            <person name="Benz J.P."/>
            <person name="Pilgard A."/>
        </authorList>
    </citation>
    <scope>NUCLEOTIDE SEQUENCE</scope>
    <source>
        <strain evidence="6">FPRL280</strain>
    </source>
</reference>
<evidence type="ECO:0000256" key="2">
    <source>
        <dbReference type="ARBA" id="ARBA00022723"/>
    </source>
</evidence>
<proteinExistence type="inferred from homology"/>
<evidence type="ECO:0000256" key="4">
    <source>
        <dbReference type="ARBA" id="ARBA00038402"/>
    </source>
</evidence>
<keyword evidence="1" id="KW-0819">tRNA processing</keyword>
<evidence type="ECO:0000313" key="7">
    <source>
        <dbReference type="Proteomes" id="UP000639403"/>
    </source>
</evidence>
<dbReference type="GO" id="GO:0008033">
    <property type="term" value="P:tRNA processing"/>
    <property type="evidence" value="ECO:0007669"/>
    <property type="project" value="UniProtKB-KW"/>
</dbReference>
<dbReference type="GO" id="GO:0005655">
    <property type="term" value="C:nucleolar ribonuclease P complex"/>
    <property type="evidence" value="ECO:0007669"/>
    <property type="project" value="TreeGrafter"/>
</dbReference>
<evidence type="ECO:0000256" key="3">
    <source>
        <dbReference type="ARBA" id="ARBA00022833"/>
    </source>
</evidence>
<feature type="region of interest" description="Disordered" evidence="5">
    <location>
        <begin position="160"/>
        <end position="224"/>
    </location>
</feature>
<sequence length="242" mass="26803">MAKKNKGQDSTVTINGVANRDILQRLNFLYQASTYLNSIAPHPTDEPITNYMGEPLTCKERKTERRRQQRHPATTSDLSRSYVKSMKIIGQKATVRMDPSVKRTICKKCNTVMVPGTTADVRIRTSPVHGHVVCYICKSCSTSRCIPAPPVLDPDAQLDIQPSTPTLPAPIVPGPEEEQSTGDAMQVDTPAPTVPAAGLKGVIRKPRTKEKKRPKPRLLPLFQRKGHVVFRGNERLEDDTAT</sequence>
<dbReference type="InterPro" id="IPR007175">
    <property type="entry name" value="Rpr2/Snm1/Rpp21"/>
</dbReference>
<dbReference type="Pfam" id="PF04032">
    <property type="entry name" value="Rpr2"/>
    <property type="match status" value="1"/>
</dbReference>
<dbReference type="Proteomes" id="UP000639403">
    <property type="component" value="Unassembled WGS sequence"/>
</dbReference>
<protein>
    <recommendedName>
        <fullName evidence="8">Rpr2-domain-containing protein</fullName>
    </recommendedName>
</protein>
<name>A0A8H7P539_9APHY</name>
<dbReference type="GO" id="GO:0046872">
    <property type="term" value="F:metal ion binding"/>
    <property type="evidence" value="ECO:0007669"/>
    <property type="project" value="UniProtKB-KW"/>
</dbReference>